<accession>A0A0C9Y503</accession>
<gene>
    <name evidence="1" type="ORF">PISMIDRAFT_13445</name>
</gene>
<reference evidence="2" key="2">
    <citation type="submission" date="2015-01" db="EMBL/GenBank/DDBJ databases">
        <title>Evolutionary Origins and Diversification of the Mycorrhizal Mutualists.</title>
        <authorList>
            <consortium name="DOE Joint Genome Institute"/>
            <consortium name="Mycorrhizal Genomics Consortium"/>
            <person name="Kohler A."/>
            <person name="Kuo A."/>
            <person name="Nagy L.G."/>
            <person name="Floudas D."/>
            <person name="Copeland A."/>
            <person name="Barry K.W."/>
            <person name="Cichocki N."/>
            <person name="Veneault-Fourrey C."/>
            <person name="LaButti K."/>
            <person name="Lindquist E.A."/>
            <person name="Lipzen A."/>
            <person name="Lundell T."/>
            <person name="Morin E."/>
            <person name="Murat C."/>
            <person name="Riley R."/>
            <person name="Ohm R."/>
            <person name="Sun H."/>
            <person name="Tunlid A."/>
            <person name="Henrissat B."/>
            <person name="Grigoriev I.V."/>
            <person name="Hibbett D.S."/>
            <person name="Martin F."/>
        </authorList>
    </citation>
    <scope>NUCLEOTIDE SEQUENCE [LARGE SCALE GENOMIC DNA]</scope>
    <source>
        <strain evidence="2">441</strain>
    </source>
</reference>
<evidence type="ECO:0000313" key="2">
    <source>
        <dbReference type="Proteomes" id="UP000054018"/>
    </source>
</evidence>
<evidence type="ECO:0000313" key="1">
    <source>
        <dbReference type="EMBL" id="KIK19800.1"/>
    </source>
</evidence>
<protein>
    <submittedName>
        <fullName evidence="1">Uncharacterized protein</fullName>
    </submittedName>
</protein>
<dbReference type="HOGENOM" id="CLU_2606949_0_0_1"/>
<dbReference type="AlphaFoldDB" id="A0A0C9Y503"/>
<organism evidence="1 2">
    <name type="scientific">Pisolithus microcarpus 441</name>
    <dbReference type="NCBI Taxonomy" id="765257"/>
    <lineage>
        <taxon>Eukaryota</taxon>
        <taxon>Fungi</taxon>
        <taxon>Dikarya</taxon>
        <taxon>Basidiomycota</taxon>
        <taxon>Agaricomycotina</taxon>
        <taxon>Agaricomycetes</taxon>
        <taxon>Agaricomycetidae</taxon>
        <taxon>Boletales</taxon>
        <taxon>Sclerodermatineae</taxon>
        <taxon>Pisolithaceae</taxon>
        <taxon>Pisolithus</taxon>
    </lineage>
</organism>
<dbReference type="Proteomes" id="UP000054018">
    <property type="component" value="Unassembled WGS sequence"/>
</dbReference>
<sequence length="79" mass="9131">MVKDVILVELDGLTSNWDTYSFSLNIPSPGTKCIVLHIEHPEFHKYDHPRVQEPYAQYVQPENMVLEYIEPIKSEDSGV</sequence>
<keyword evidence="2" id="KW-1185">Reference proteome</keyword>
<proteinExistence type="predicted"/>
<reference evidence="1 2" key="1">
    <citation type="submission" date="2014-04" db="EMBL/GenBank/DDBJ databases">
        <authorList>
            <consortium name="DOE Joint Genome Institute"/>
            <person name="Kuo A."/>
            <person name="Kohler A."/>
            <person name="Costa M.D."/>
            <person name="Nagy L.G."/>
            <person name="Floudas D."/>
            <person name="Copeland A."/>
            <person name="Barry K.W."/>
            <person name="Cichocki N."/>
            <person name="Veneault-Fourrey C."/>
            <person name="LaButti K."/>
            <person name="Lindquist E.A."/>
            <person name="Lipzen A."/>
            <person name="Lundell T."/>
            <person name="Morin E."/>
            <person name="Murat C."/>
            <person name="Sun H."/>
            <person name="Tunlid A."/>
            <person name="Henrissat B."/>
            <person name="Grigoriev I.V."/>
            <person name="Hibbett D.S."/>
            <person name="Martin F."/>
            <person name="Nordberg H.P."/>
            <person name="Cantor M.N."/>
            <person name="Hua S.X."/>
        </authorList>
    </citation>
    <scope>NUCLEOTIDE SEQUENCE [LARGE SCALE GENOMIC DNA]</scope>
    <source>
        <strain evidence="1 2">441</strain>
    </source>
</reference>
<dbReference type="OrthoDB" id="2627312at2759"/>
<dbReference type="EMBL" id="KN833778">
    <property type="protein sequence ID" value="KIK19800.1"/>
    <property type="molecule type" value="Genomic_DNA"/>
</dbReference>
<name>A0A0C9Y503_9AGAM</name>